<name>A0A511MXR5_DEIC1</name>
<organism evidence="3 4">
    <name type="scientific">Deinococcus cellulosilyticus (strain DSM 18568 / NBRC 106333 / KACC 11606 / 5516J-15)</name>
    <dbReference type="NCBI Taxonomy" id="1223518"/>
    <lineage>
        <taxon>Bacteria</taxon>
        <taxon>Thermotogati</taxon>
        <taxon>Deinococcota</taxon>
        <taxon>Deinococci</taxon>
        <taxon>Deinococcales</taxon>
        <taxon>Deinococcaceae</taxon>
        <taxon>Deinococcus</taxon>
    </lineage>
</organism>
<sequence>MNRSAMLIPFTLLLGACTMTPQMPVAPQGMVVYGLTTDGRLATFGSDNASASVTTRAISGLPGGASLVDLDVRPMDGKLYGITSAGSLYRIDATSGAATLVSAPADGVTLMPTSMDFNPAVDRTRVFAMNDQNFRVNQTTTTFTPTADGLLKYAEMPDANPDLAGAAYDNSYQNGGTPPVAIEGGEPATRLFSVDRSNNQLVRHESAPGSTPAGNFSTLRPVGPLGITLGSNVGFDITTTGGQLGTDTALLVNGDSLYTVNLTSGMTTFKSKTGVVLKAIAIQLSTP</sequence>
<reference evidence="3 4" key="1">
    <citation type="submission" date="2019-07" db="EMBL/GenBank/DDBJ databases">
        <title>Whole genome shotgun sequence of Deinococcus cellulosilyticus NBRC 106333.</title>
        <authorList>
            <person name="Hosoyama A."/>
            <person name="Uohara A."/>
            <person name="Ohji S."/>
            <person name="Ichikawa N."/>
        </authorList>
    </citation>
    <scope>NUCLEOTIDE SEQUENCE [LARGE SCALE GENOMIC DNA]</scope>
    <source>
        <strain evidence="3 4">NBRC 106333</strain>
    </source>
</reference>
<evidence type="ECO:0000313" key="3">
    <source>
        <dbReference type="EMBL" id="GEM44947.1"/>
    </source>
</evidence>
<dbReference type="Pfam" id="PF14339">
    <property type="entry name" value="DUF4394"/>
    <property type="match status" value="1"/>
</dbReference>
<keyword evidence="4" id="KW-1185">Reference proteome</keyword>
<protein>
    <recommendedName>
        <fullName evidence="2">DUF4394 domain-containing protein</fullName>
    </recommendedName>
</protein>
<dbReference type="InterPro" id="IPR011044">
    <property type="entry name" value="Quino_amine_DH_bsu"/>
</dbReference>
<dbReference type="EMBL" id="BJXB01000002">
    <property type="protein sequence ID" value="GEM44947.1"/>
    <property type="molecule type" value="Genomic_DNA"/>
</dbReference>
<dbReference type="PROSITE" id="PS51257">
    <property type="entry name" value="PROKAR_LIPOPROTEIN"/>
    <property type="match status" value="1"/>
</dbReference>
<dbReference type="AlphaFoldDB" id="A0A511MXR5"/>
<comment type="caution">
    <text evidence="3">The sequence shown here is derived from an EMBL/GenBank/DDBJ whole genome shotgun (WGS) entry which is preliminary data.</text>
</comment>
<dbReference type="InterPro" id="IPR025507">
    <property type="entry name" value="DUF4394"/>
</dbReference>
<dbReference type="SUPFAM" id="SSF50969">
    <property type="entry name" value="YVTN repeat-like/Quinoprotein amine dehydrogenase"/>
    <property type="match status" value="1"/>
</dbReference>
<gene>
    <name evidence="3" type="ORF">DC3_05820</name>
</gene>
<feature type="domain" description="DUF4394" evidence="2">
    <location>
        <begin position="40"/>
        <end position="272"/>
    </location>
</feature>
<feature type="chain" id="PRO_5021986422" description="DUF4394 domain-containing protein" evidence="1">
    <location>
        <begin position="22"/>
        <end position="287"/>
    </location>
</feature>
<proteinExistence type="predicted"/>
<evidence type="ECO:0000313" key="4">
    <source>
        <dbReference type="Proteomes" id="UP000321306"/>
    </source>
</evidence>
<dbReference type="OrthoDB" id="531718at2"/>
<dbReference type="Proteomes" id="UP000321306">
    <property type="component" value="Unassembled WGS sequence"/>
</dbReference>
<feature type="signal peptide" evidence="1">
    <location>
        <begin position="1"/>
        <end position="21"/>
    </location>
</feature>
<evidence type="ECO:0000259" key="2">
    <source>
        <dbReference type="Pfam" id="PF14339"/>
    </source>
</evidence>
<accession>A0A511MXR5</accession>
<keyword evidence="1" id="KW-0732">Signal</keyword>
<evidence type="ECO:0000256" key="1">
    <source>
        <dbReference type="SAM" id="SignalP"/>
    </source>
</evidence>
<dbReference type="RefSeq" id="WP_146882133.1">
    <property type="nucleotide sequence ID" value="NZ_BJXB01000002.1"/>
</dbReference>